<sequence>MTNRQFIECLRIAFTSKSGFYASLSSIFTQIGLRAAIDDERGVNSPKNGLLLRSHIHQLWDTYSVGILHSSYDSQSLPKDFLGPSSHFVPFGPTYSFSVNPFDDYRVQSFKPNSAEYHNIQLHPVCRNTNGPHHVSDIRLRWHYEQAILANVRGAREQQPVFEHDFPPGTDMLGEIRRGPEGGTTVWDIPLLLRLALITQGFLGALGLFIPCDPTTKDGSGAIRPFVWER</sequence>
<gene>
    <name evidence="2" type="ORF">MGYG_03726</name>
</gene>
<dbReference type="HOGENOM" id="CLU_1204519_0_0_1"/>
<reference evidence="3" key="1">
    <citation type="journal article" date="2012" name="MBio">
        <title>Comparative genome analysis of Trichophyton rubrum and related dermatophytes reveals candidate genes involved in infection.</title>
        <authorList>
            <person name="Martinez D.A."/>
            <person name="Oliver B.G."/>
            <person name="Graeser Y."/>
            <person name="Goldberg J.M."/>
            <person name="Li W."/>
            <person name="Martinez-Rossi N.M."/>
            <person name="Monod M."/>
            <person name="Shelest E."/>
            <person name="Barton R.C."/>
            <person name="Birch E."/>
            <person name="Brakhage A.A."/>
            <person name="Chen Z."/>
            <person name="Gurr S.J."/>
            <person name="Heiman D."/>
            <person name="Heitman J."/>
            <person name="Kosti I."/>
            <person name="Rossi A."/>
            <person name="Saif S."/>
            <person name="Samalova M."/>
            <person name="Saunders C.W."/>
            <person name="Shea T."/>
            <person name="Summerbell R.C."/>
            <person name="Xu J."/>
            <person name="Young S."/>
            <person name="Zeng Q."/>
            <person name="Birren B.W."/>
            <person name="Cuomo C.A."/>
            <person name="White T.C."/>
        </authorList>
    </citation>
    <scope>NUCLEOTIDE SEQUENCE [LARGE SCALE GENOMIC DNA]</scope>
    <source>
        <strain evidence="3">ATCC MYA-4604 / CBS 118893</strain>
    </source>
</reference>
<dbReference type="VEuPathDB" id="FungiDB:MGYG_03726"/>
<name>E4UTL2_ARTGP</name>
<dbReference type="InterPro" id="IPR003615">
    <property type="entry name" value="HNH_nuc"/>
</dbReference>
<evidence type="ECO:0000259" key="1">
    <source>
        <dbReference type="Pfam" id="PF13391"/>
    </source>
</evidence>
<proteinExistence type="predicted"/>
<dbReference type="AlphaFoldDB" id="E4UTL2"/>
<dbReference type="Pfam" id="PF13391">
    <property type="entry name" value="HNH_2"/>
    <property type="match status" value="1"/>
</dbReference>
<dbReference type="Proteomes" id="UP000002669">
    <property type="component" value="Unassembled WGS sequence"/>
</dbReference>
<evidence type="ECO:0000313" key="2">
    <source>
        <dbReference type="EMBL" id="EFR00721.1"/>
    </source>
</evidence>
<organism evidence="3">
    <name type="scientific">Arthroderma gypseum (strain ATCC MYA-4604 / CBS 118893)</name>
    <name type="common">Microsporum gypseum</name>
    <dbReference type="NCBI Taxonomy" id="535722"/>
    <lineage>
        <taxon>Eukaryota</taxon>
        <taxon>Fungi</taxon>
        <taxon>Dikarya</taxon>
        <taxon>Ascomycota</taxon>
        <taxon>Pezizomycotina</taxon>
        <taxon>Eurotiomycetes</taxon>
        <taxon>Eurotiomycetidae</taxon>
        <taxon>Onygenales</taxon>
        <taxon>Arthrodermataceae</taxon>
        <taxon>Nannizzia</taxon>
    </lineage>
</organism>
<dbReference type="EMBL" id="DS989824">
    <property type="protein sequence ID" value="EFR00721.1"/>
    <property type="molecule type" value="Genomic_DNA"/>
</dbReference>
<dbReference type="eggNOG" id="ENOG502SKV9">
    <property type="taxonomic scope" value="Eukaryota"/>
</dbReference>
<keyword evidence="3" id="KW-1185">Reference proteome</keyword>
<accession>E4UTL2</accession>
<dbReference type="RefSeq" id="XP_003173551.1">
    <property type="nucleotide sequence ID" value="XM_003173503.1"/>
</dbReference>
<protein>
    <recommendedName>
        <fullName evidence="1">HNH nuclease domain-containing protein</fullName>
    </recommendedName>
</protein>
<evidence type="ECO:0000313" key="3">
    <source>
        <dbReference type="Proteomes" id="UP000002669"/>
    </source>
</evidence>
<dbReference type="STRING" id="535722.E4UTL2"/>
<dbReference type="OrthoDB" id="2142759at2759"/>
<dbReference type="GeneID" id="10028832"/>
<dbReference type="InParanoid" id="E4UTL2"/>
<feature type="domain" description="HNH nuclease" evidence="1">
    <location>
        <begin position="34"/>
        <end position="67"/>
    </location>
</feature>